<keyword evidence="4" id="KW-1185">Reference proteome</keyword>
<comment type="caution">
    <text evidence="3">The sequence shown here is derived from an EMBL/GenBank/DDBJ whole genome shotgun (WGS) entry which is preliminary data.</text>
</comment>
<dbReference type="PANTHER" id="PTHR43364:SF4">
    <property type="entry name" value="NAD(P)-LINKED OXIDOREDUCTASE SUPERFAMILY PROTEIN"/>
    <property type="match status" value="1"/>
</dbReference>
<accession>A0ABV6K0U4</accession>
<feature type="domain" description="NADP-dependent oxidoreductase" evidence="2">
    <location>
        <begin position="7"/>
        <end position="293"/>
    </location>
</feature>
<dbReference type="CDD" id="cd19103">
    <property type="entry name" value="AKR_unchar"/>
    <property type="match status" value="1"/>
</dbReference>
<dbReference type="Pfam" id="PF00248">
    <property type="entry name" value="Aldo_ket_red"/>
    <property type="match status" value="1"/>
</dbReference>
<dbReference type="RefSeq" id="WP_137643821.1">
    <property type="nucleotide sequence ID" value="NZ_BAABRM010000001.1"/>
</dbReference>
<keyword evidence="1" id="KW-0560">Oxidoreductase</keyword>
<organism evidence="3 4">
    <name type="scientific">Lactiplantibacillus plajomi</name>
    <dbReference type="NCBI Taxonomy" id="1457217"/>
    <lineage>
        <taxon>Bacteria</taxon>
        <taxon>Bacillati</taxon>
        <taxon>Bacillota</taxon>
        <taxon>Bacilli</taxon>
        <taxon>Lactobacillales</taxon>
        <taxon>Lactobacillaceae</taxon>
        <taxon>Lactiplantibacillus</taxon>
    </lineage>
</organism>
<dbReference type="InterPro" id="IPR050523">
    <property type="entry name" value="AKR_Detox_Biosynth"/>
</dbReference>
<dbReference type="InterPro" id="IPR023210">
    <property type="entry name" value="NADP_OxRdtase_dom"/>
</dbReference>
<dbReference type="PRINTS" id="PR00069">
    <property type="entry name" value="ALDKETRDTASE"/>
</dbReference>
<proteinExistence type="predicted"/>
<evidence type="ECO:0000256" key="1">
    <source>
        <dbReference type="ARBA" id="ARBA00023002"/>
    </source>
</evidence>
<gene>
    <name evidence="3" type="ORF">ACFFGS_00710</name>
</gene>
<sequence length="311" mass="34315">MKTTPNVVLGTWAWGDTDNYFGNHDDPAHFQAVYDEALKDGLNFFDTAYAYSRGNAEKILGRVSAKTPRDQIMISTKFTPRMAPKTVDPVATMFAGSRERLHTDYVDYYWIHHDDDVETWTPQLISLLQQGLVKHVGVSNHTLPEIKRVQEILGAAGFKLSGVQNHFSLLDQTSAREGVLDYCHQNGLTFFAYMVLEQGTLTGKYTVDHPFPATSSRAKVYNHQLPQLTKLVAKLATIGRAHQLSAAQTAMAWAVAKGTLPIIGVTKVAQVDQAAQVAATALSATEMAELDQVASATQADTVGFWEPDFQR</sequence>
<name>A0ABV6K0U4_9LACO</name>
<dbReference type="PANTHER" id="PTHR43364">
    <property type="entry name" value="NADH-SPECIFIC METHYLGLYOXAL REDUCTASE-RELATED"/>
    <property type="match status" value="1"/>
</dbReference>
<dbReference type="EMBL" id="JBHLUK010000002">
    <property type="protein sequence ID" value="MFC0422704.1"/>
    <property type="molecule type" value="Genomic_DNA"/>
</dbReference>
<dbReference type="Gene3D" id="3.20.20.100">
    <property type="entry name" value="NADP-dependent oxidoreductase domain"/>
    <property type="match status" value="1"/>
</dbReference>
<reference evidence="3 4" key="1">
    <citation type="submission" date="2024-09" db="EMBL/GenBank/DDBJ databases">
        <authorList>
            <person name="Sun Q."/>
            <person name="Mori K."/>
        </authorList>
    </citation>
    <scope>NUCLEOTIDE SEQUENCE [LARGE SCALE GENOMIC DNA]</scope>
    <source>
        <strain evidence="3 4">TBRC 4575</strain>
    </source>
</reference>
<dbReference type="InterPro" id="IPR036812">
    <property type="entry name" value="NAD(P)_OxRdtase_dom_sf"/>
</dbReference>
<evidence type="ECO:0000313" key="4">
    <source>
        <dbReference type="Proteomes" id="UP001589855"/>
    </source>
</evidence>
<dbReference type="Proteomes" id="UP001589855">
    <property type="component" value="Unassembled WGS sequence"/>
</dbReference>
<evidence type="ECO:0000313" key="3">
    <source>
        <dbReference type="EMBL" id="MFC0422704.1"/>
    </source>
</evidence>
<dbReference type="SUPFAM" id="SSF51430">
    <property type="entry name" value="NAD(P)-linked oxidoreductase"/>
    <property type="match status" value="1"/>
</dbReference>
<protein>
    <submittedName>
        <fullName evidence="3">Aldo/keto reductase</fullName>
    </submittedName>
</protein>
<evidence type="ECO:0000259" key="2">
    <source>
        <dbReference type="Pfam" id="PF00248"/>
    </source>
</evidence>
<dbReference type="InterPro" id="IPR020471">
    <property type="entry name" value="AKR"/>
</dbReference>